<gene>
    <name evidence="2" type="ORF">DFR50_11072</name>
</gene>
<name>A0A366FHA9_9HYPH</name>
<evidence type="ECO:0000313" key="2">
    <source>
        <dbReference type="EMBL" id="RBP14048.1"/>
    </source>
</evidence>
<dbReference type="AlphaFoldDB" id="A0A366FHA9"/>
<reference evidence="2 3" key="1">
    <citation type="submission" date="2018-06" db="EMBL/GenBank/DDBJ databases">
        <title>Genomic Encyclopedia of Type Strains, Phase IV (KMG-IV): sequencing the most valuable type-strain genomes for metagenomic binning, comparative biology and taxonomic classification.</title>
        <authorList>
            <person name="Goeker M."/>
        </authorList>
    </citation>
    <scope>NUCLEOTIDE SEQUENCE [LARGE SCALE GENOMIC DNA]</scope>
    <source>
        <strain evidence="2 3">DSM 24875</strain>
    </source>
</reference>
<comment type="caution">
    <text evidence="2">The sequence shown here is derived from an EMBL/GenBank/DDBJ whole genome shotgun (WGS) entry which is preliminary data.</text>
</comment>
<organism evidence="2 3">
    <name type="scientific">Roseiarcus fermentans</name>
    <dbReference type="NCBI Taxonomy" id="1473586"/>
    <lineage>
        <taxon>Bacteria</taxon>
        <taxon>Pseudomonadati</taxon>
        <taxon>Pseudomonadota</taxon>
        <taxon>Alphaproteobacteria</taxon>
        <taxon>Hyphomicrobiales</taxon>
        <taxon>Roseiarcaceae</taxon>
        <taxon>Roseiarcus</taxon>
    </lineage>
</organism>
<dbReference type="EMBL" id="QNRK01000010">
    <property type="protein sequence ID" value="RBP14048.1"/>
    <property type="molecule type" value="Genomic_DNA"/>
</dbReference>
<evidence type="ECO:0000256" key="1">
    <source>
        <dbReference type="SAM" id="MobiDB-lite"/>
    </source>
</evidence>
<feature type="region of interest" description="Disordered" evidence="1">
    <location>
        <begin position="1"/>
        <end position="30"/>
    </location>
</feature>
<proteinExistence type="predicted"/>
<accession>A0A366FHA9</accession>
<evidence type="ECO:0000313" key="3">
    <source>
        <dbReference type="Proteomes" id="UP000253529"/>
    </source>
</evidence>
<sequence length="101" mass="11275">MTDSKTDSRDDFPAQRSRQSSERVRDASAADRLEQYRLRFLGGGNARPPKAMKDIKLDASGAPDAIRRAFDFAWPPSAVELLLLDHKGRVVFGRVKGSSER</sequence>
<dbReference type="Proteomes" id="UP000253529">
    <property type="component" value="Unassembled WGS sequence"/>
</dbReference>
<keyword evidence="3" id="KW-1185">Reference proteome</keyword>
<protein>
    <submittedName>
        <fullName evidence="2">Uncharacterized protein</fullName>
    </submittedName>
</protein>
<dbReference type="RefSeq" id="WP_113889190.1">
    <property type="nucleotide sequence ID" value="NZ_QNRK01000010.1"/>
</dbReference>